<dbReference type="EMBL" id="JARBJD010000046">
    <property type="protein sequence ID" value="KAK2957417.1"/>
    <property type="molecule type" value="Genomic_DNA"/>
</dbReference>
<evidence type="ECO:0000256" key="1">
    <source>
        <dbReference type="SAM" id="Coils"/>
    </source>
</evidence>
<evidence type="ECO:0000313" key="7">
    <source>
        <dbReference type="EMBL" id="KAK2957417.1"/>
    </source>
</evidence>
<dbReference type="InterPro" id="IPR056332">
    <property type="entry name" value="Beta-prop_BBS7"/>
</dbReference>
<feature type="domain" description="BBS7 helical hairpin" evidence="3">
    <location>
        <begin position="678"/>
        <end position="780"/>
    </location>
</feature>
<evidence type="ECO:0000259" key="5">
    <source>
        <dbReference type="Pfam" id="PF23361"/>
    </source>
</evidence>
<evidence type="ECO:0000313" key="8">
    <source>
        <dbReference type="Proteomes" id="UP001281761"/>
    </source>
</evidence>
<dbReference type="InterPro" id="IPR056334">
    <property type="entry name" value="BBS7_GAE_dom"/>
</dbReference>
<feature type="region of interest" description="Disordered" evidence="2">
    <location>
        <begin position="562"/>
        <end position="586"/>
    </location>
</feature>
<feature type="compositionally biased region" description="Basic and acidic residues" evidence="2">
    <location>
        <begin position="357"/>
        <end position="372"/>
    </location>
</feature>
<sequence length="793" mass="88391">MTTFRMSLLTLNLNKIDIIQVGPVEYECLKLLPLGAKDVHQSIIVGDKNGQITCITVKKKVTNVLWKHMTPDQTSVSAVAISIPVPGASPKVFVGTEQNILGMSKSDGKIFKTVETNITESLSGLCVAKDSMYLAGEYCHNVFVDDVDTFFYMADDRISSITLMQPQNLSKYQNVLLGCQDNLIRVVNEQSLLYECPLEGPVTALCPYTRTSTAVHKASNDLDVEKPVVYGTSGGVLGLVMMGDLTYRKGWTIEGSGGINSVAVYDIRRDGLPAIIVGRDNGLLEVYGFDSEEMLSIVPPNLIFQYKLNEAITTVAAGRLTAPNFDEVVISTFSGKVIAFTTEPFTAQTLQVVNAPAKKEEKTRPPSARKEVVPPPVEQKQEPTIQPTMKSVIVPAVTKQLEDLAKEVIKLQAQTLQLTDEYEKMERRVLATKPDIQIKSSLSLLPDEPRHHFVVSSSAPLDFISLQTDCYAEIESLSSNDVIMSVNPPTNTTGLPQNLSVTFKCNSTGVQSSTTRIEAKLHFMEGKGGMMTAFVVPLTEQHTSMTLTHHIHPLCLHRRKGFSSSNAQSDKPETDPFAQTETPNENEMRITGTFTAMDAHSWIHSCFDSIPPRIQGEVHHLEFVSAFLGTRFTVDYRKQEMIIRSNNLSTIAIFKDHLSSQTLISNIRTKISMNIKNETMKDVLVGVYPEFNKIASFLQQYEFLDCLKEIEEAEGDTSFFSDEQRMLLQSQNTTPQRINALRNKLEYQKMVLEKLYVDMCSINGNKNESKLNIVRQLLQRPFKLDEGISVFLQ</sequence>
<feature type="domain" description="BBS7 platform" evidence="5">
    <location>
        <begin position="584"/>
        <end position="674"/>
    </location>
</feature>
<name>A0ABQ9Y102_9EUKA</name>
<evidence type="ECO:0000259" key="6">
    <source>
        <dbReference type="Pfam" id="PF23743"/>
    </source>
</evidence>
<dbReference type="PANTHER" id="PTHR16074:SF4">
    <property type="entry name" value="BARDET-BIEDL SYNDROME 7 PROTEIN"/>
    <property type="match status" value="1"/>
</dbReference>
<dbReference type="Pfam" id="PF23361">
    <property type="entry name" value="BBS7_pf"/>
    <property type="match status" value="1"/>
</dbReference>
<dbReference type="PANTHER" id="PTHR16074">
    <property type="entry name" value="BARDET-BIEDL SYNDROME 7 PROTEIN"/>
    <property type="match status" value="1"/>
</dbReference>
<dbReference type="Pfam" id="PF23349">
    <property type="entry name" value="BBS7_hp"/>
    <property type="match status" value="1"/>
</dbReference>
<comment type="caution">
    <text evidence="7">The sequence shown here is derived from an EMBL/GenBank/DDBJ whole genome shotgun (WGS) entry which is preliminary data.</text>
</comment>
<evidence type="ECO:0000256" key="2">
    <source>
        <dbReference type="SAM" id="MobiDB-lite"/>
    </source>
</evidence>
<feature type="domain" description="BBS7 beta-propeller" evidence="6">
    <location>
        <begin position="29"/>
        <end position="342"/>
    </location>
</feature>
<accession>A0ABQ9Y102</accession>
<evidence type="ECO:0000259" key="3">
    <source>
        <dbReference type="Pfam" id="PF23349"/>
    </source>
</evidence>
<gene>
    <name evidence="7" type="ORF">BLNAU_7573</name>
</gene>
<protein>
    <submittedName>
        <fullName evidence="7">Bardet-Biedl syndrome 7 protein</fullName>
    </submittedName>
</protein>
<organism evidence="7 8">
    <name type="scientific">Blattamonas nauphoetae</name>
    <dbReference type="NCBI Taxonomy" id="2049346"/>
    <lineage>
        <taxon>Eukaryota</taxon>
        <taxon>Metamonada</taxon>
        <taxon>Preaxostyla</taxon>
        <taxon>Oxymonadida</taxon>
        <taxon>Blattamonas</taxon>
    </lineage>
</organism>
<reference evidence="7 8" key="1">
    <citation type="journal article" date="2022" name="bioRxiv">
        <title>Genomics of Preaxostyla Flagellates Illuminates Evolutionary Transitions and the Path Towards Mitochondrial Loss.</title>
        <authorList>
            <person name="Novak L.V.F."/>
            <person name="Treitli S.C."/>
            <person name="Pyrih J."/>
            <person name="Halakuc P."/>
            <person name="Pipaliya S.V."/>
            <person name="Vacek V."/>
            <person name="Brzon O."/>
            <person name="Soukal P."/>
            <person name="Eme L."/>
            <person name="Dacks J.B."/>
            <person name="Karnkowska A."/>
            <person name="Elias M."/>
            <person name="Hampl V."/>
        </authorList>
    </citation>
    <scope>NUCLEOTIDE SEQUENCE [LARGE SCALE GENOMIC DNA]</scope>
    <source>
        <strain evidence="7">NAU3</strain>
        <tissue evidence="7">Gut</tissue>
    </source>
</reference>
<proteinExistence type="predicted"/>
<feature type="domain" description="BBS7 GAE" evidence="4">
    <location>
        <begin position="434"/>
        <end position="542"/>
    </location>
</feature>
<evidence type="ECO:0000259" key="4">
    <source>
        <dbReference type="Pfam" id="PF23360"/>
    </source>
</evidence>
<dbReference type="Pfam" id="PF23743">
    <property type="entry name" value="Beta-prop_BBS7"/>
    <property type="match status" value="1"/>
</dbReference>
<dbReference type="Proteomes" id="UP001281761">
    <property type="component" value="Unassembled WGS sequence"/>
</dbReference>
<dbReference type="InterPro" id="IPR056333">
    <property type="entry name" value="BBS7_pf_dom"/>
</dbReference>
<feature type="coiled-coil region" evidence="1">
    <location>
        <begin position="394"/>
        <end position="428"/>
    </location>
</feature>
<dbReference type="Pfam" id="PF23360">
    <property type="entry name" value="BBS7_GAE"/>
    <property type="match status" value="1"/>
</dbReference>
<dbReference type="InterPro" id="IPR056335">
    <property type="entry name" value="BBS7_hairpin"/>
</dbReference>
<keyword evidence="1" id="KW-0175">Coiled coil</keyword>
<feature type="region of interest" description="Disordered" evidence="2">
    <location>
        <begin position="355"/>
        <end position="384"/>
    </location>
</feature>
<keyword evidence="8" id="KW-1185">Reference proteome</keyword>